<dbReference type="GO" id="GO:0016829">
    <property type="term" value="F:lyase activity"/>
    <property type="evidence" value="ECO:0007669"/>
    <property type="project" value="UniProtKB-KW"/>
</dbReference>
<dbReference type="PANTHER" id="PTHR43411:SF1">
    <property type="entry name" value="ADENYLOSUCCINATE LYASE"/>
    <property type="match status" value="1"/>
</dbReference>
<gene>
    <name evidence="8" type="primary">purB</name>
    <name evidence="8" type="ORF">QS713_00995</name>
</gene>
<dbReference type="InterPro" id="IPR013539">
    <property type="entry name" value="PurB_C"/>
</dbReference>
<dbReference type="Gene3D" id="1.20.200.10">
    <property type="entry name" value="Fumarase/aspartase (Central domain)"/>
    <property type="match status" value="1"/>
</dbReference>
<evidence type="ECO:0000256" key="4">
    <source>
        <dbReference type="ARBA" id="ARBA00023239"/>
    </source>
</evidence>
<dbReference type="InterPro" id="IPR022761">
    <property type="entry name" value="Fumarate_lyase_N"/>
</dbReference>
<dbReference type="Proteomes" id="UP001247542">
    <property type="component" value="Unassembled WGS sequence"/>
</dbReference>
<keyword evidence="9" id="KW-1185">Reference proteome</keyword>
<feature type="domain" description="Adenylosuccinate lyase PurB C-terminal" evidence="7">
    <location>
        <begin position="348"/>
        <end position="468"/>
    </location>
</feature>
<evidence type="ECO:0000313" key="9">
    <source>
        <dbReference type="Proteomes" id="UP001247542"/>
    </source>
</evidence>
<evidence type="ECO:0000256" key="5">
    <source>
        <dbReference type="ARBA" id="ARBA00025012"/>
    </source>
</evidence>
<dbReference type="Gene3D" id="1.10.275.10">
    <property type="entry name" value="Fumarase/aspartase (N-terminal domain)"/>
    <property type="match status" value="1"/>
</dbReference>
<dbReference type="EC" id="4.3.2.2" evidence="8"/>
<evidence type="ECO:0000259" key="7">
    <source>
        <dbReference type="Pfam" id="PF08328"/>
    </source>
</evidence>
<accession>A0ABU3I8D4</accession>
<organism evidence="8 9">
    <name type="scientific">Gleimia hominis</name>
    <dbReference type="NCBI Taxonomy" id="595468"/>
    <lineage>
        <taxon>Bacteria</taxon>
        <taxon>Bacillati</taxon>
        <taxon>Actinomycetota</taxon>
        <taxon>Actinomycetes</taxon>
        <taxon>Actinomycetales</taxon>
        <taxon>Actinomycetaceae</taxon>
        <taxon>Gleimia</taxon>
    </lineage>
</organism>
<dbReference type="Pfam" id="PF08328">
    <property type="entry name" value="ASL_C"/>
    <property type="match status" value="1"/>
</dbReference>
<evidence type="ECO:0000313" key="8">
    <source>
        <dbReference type="EMBL" id="MDT3766647.1"/>
    </source>
</evidence>
<dbReference type="NCBIfam" id="NF006764">
    <property type="entry name" value="PRK09285.1"/>
    <property type="match status" value="1"/>
</dbReference>
<comment type="caution">
    <text evidence="8">The sequence shown here is derived from an EMBL/GenBank/DDBJ whole genome shotgun (WGS) entry which is preliminary data.</text>
</comment>
<evidence type="ECO:0000256" key="3">
    <source>
        <dbReference type="ARBA" id="ARBA00022755"/>
    </source>
</evidence>
<name>A0ABU3I8D4_9ACTO</name>
<dbReference type="InterPro" id="IPR020557">
    <property type="entry name" value="Fumarate_lyase_CS"/>
</dbReference>
<dbReference type="PROSITE" id="PS00163">
    <property type="entry name" value="FUMARATE_LYASES"/>
    <property type="match status" value="1"/>
</dbReference>
<dbReference type="InterPro" id="IPR008948">
    <property type="entry name" value="L-Aspartase-like"/>
</dbReference>
<comment type="pathway">
    <text evidence="1">Purine metabolism; IMP biosynthesis via de novo pathway; 5-amino-1-(5-phospho-D-ribosyl)imidazole-4-carboxamide from 5-amino-1-(5-phospho-D-ribosyl)imidazole-4-carboxylate: step 2/2.</text>
</comment>
<comment type="pathway">
    <text evidence="2">Purine metabolism; AMP biosynthesis via de novo pathway; AMP from IMP: step 2/2.</text>
</comment>
<dbReference type="InterPro" id="IPR047136">
    <property type="entry name" value="PurB_bact"/>
</dbReference>
<dbReference type="SUPFAM" id="SSF48557">
    <property type="entry name" value="L-aspartase-like"/>
    <property type="match status" value="1"/>
</dbReference>
<evidence type="ECO:0000256" key="2">
    <source>
        <dbReference type="ARBA" id="ARBA00004734"/>
    </source>
</evidence>
<proteinExistence type="predicted"/>
<protein>
    <submittedName>
        <fullName evidence="8">Adenylosuccinate lyase</fullName>
        <ecNumber evidence="8">4.3.2.2</ecNumber>
    </submittedName>
</protein>
<evidence type="ECO:0000256" key="1">
    <source>
        <dbReference type="ARBA" id="ARBA00004706"/>
    </source>
</evidence>
<dbReference type="InterPro" id="IPR024083">
    <property type="entry name" value="Fumarase/histidase_N"/>
</dbReference>
<dbReference type="RefSeq" id="WP_313271719.1">
    <property type="nucleotide sequence ID" value="NZ_JASXSX010000001.1"/>
</dbReference>
<dbReference type="EMBL" id="JASXSX010000001">
    <property type="protein sequence ID" value="MDT3766647.1"/>
    <property type="molecule type" value="Genomic_DNA"/>
</dbReference>
<dbReference type="Gene3D" id="1.10.40.30">
    <property type="entry name" value="Fumarase/aspartase (C-terminal domain)"/>
    <property type="match status" value="1"/>
</dbReference>
<evidence type="ECO:0000259" key="6">
    <source>
        <dbReference type="Pfam" id="PF00206"/>
    </source>
</evidence>
<keyword evidence="3" id="KW-0658">Purine biosynthesis</keyword>
<sequence length="480" mass="53248">MSIDLSTIQPSIALGPLDGRYRRVAAPLVNHLSEPALNRARVHVEVEWLIFLLDHQLLPGAPQLTDAQRDYLRSIAEDFDADAIAWIAQAEAQTRHDVKAVEYYVKHRLDNAPADLDGVELDGEKLKALHEVVHIFCTSEDVNNLAYALGIKGAVEQIWLPAARKLEDQLQVMIQAHSATPMLARTHGQPATPTTVGKELAVFAHRLSRQRRCVEATEYLGKMNGATGTYAAHVVALPNVDWLAVTKEFVGSLGLEWNPLTTQIESYDWQADLYAHVAHYNRVAHNLATDAWTYISMDYFHQNLQAQGSTGSSTMPHKVNPIRFENAEANLEVSCALLDNLAQTLTTSRMQRDLTDSSTKRTIGVALGHSLLALNNLRRGLEGVDVNASKMRADLENNWEVLGEAVQQTMRVLAIAGVKGMEDPYERLKELTRGHKIDGSSMRCFIKELGLPAEEEKRLLALTPANYVGVAPMLTQYIGK</sequence>
<dbReference type="Pfam" id="PF00206">
    <property type="entry name" value="Lyase_1"/>
    <property type="match status" value="1"/>
</dbReference>
<reference evidence="8 9" key="1">
    <citation type="submission" date="2023-06" db="EMBL/GenBank/DDBJ databases">
        <title>Draft genome sequence of Gleimia hominis type strain CCUG 57540T.</title>
        <authorList>
            <person name="Salva-Serra F."/>
            <person name="Cardew S."/>
            <person name="Jensie Markopoulos S."/>
            <person name="Ohlen M."/>
            <person name="Inganas E."/>
            <person name="Svensson-Stadler L."/>
            <person name="Moore E.R.B."/>
        </authorList>
    </citation>
    <scope>NUCLEOTIDE SEQUENCE [LARGE SCALE GENOMIC DNA]</scope>
    <source>
        <strain evidence="8 9">CCUG 57540</strain>
    </source>
</reference>
<comment type="function">
    <text evidence="5">Catalyzes two reactions in de novo purine nucleotide biosynthesis. Catalyzes the breakdown of 5-aminoimidazole- (N-succinylocarboxamide) ribotide (SAICAR or 2-[5-amino-1-(5-phospho-beta-D-ribosyl)imidazole-4-carboxamido]succinate) to 5-aminoimidazole-4-carboxamide ribotide (AICAR or 5-amino-1-(5-phospho-beta-D-ribosyl)imidazole-4-carboxamide) and fumarate, and of adenylosuccinate (ADS or N(6)-(1,2-dicarboxyethyl)-AMP) to adenosine monophosphate (AMP) and fumarate.</text>
</comment>
<dbReference type="PANTHER" id="PTHR43411">
    <property type="entry name" value="ADENYLOSUCCINATE LYASE"/>
    <property type="match status" value="1"/>
</dbReference>
<keyword evidence="4 8" id="KW-0456">Lyase</keyword>
<feature type="domain" description="Fumarate lyase N-terminal" evidence="6">
    <location>
        <begin position="20"/>
        <end position="327"/>
    </location>
</feature>